<dbReference type="AlphaFoldDB" id="X1I8F6"/>
<dbReference type="EMBL" id="BARU01033275">
    <property type="protein sequence ID" value="GAH65545.1"/>
    <property type="molecule type" value="Genomic_DNA"/>
</dbReference>
<proteinExistence type="predicted"/>
<organism evidence="2">
    <name type="scientific">marine sediment metagenome</name>
    <dbReference type="NCBI Taxonomy" id="412755"/>
    <lineage>
        <taxon>unclassified sequences</taxon>
        <taxon>metagenomes</taxon>
        <taxon>ecological metagenomes</taxon>
    </lineage>
</organism>
<name>X1I8F6_9ZZZZ</name>
<evidence type="ECO:0000256" key="1">
    <source>
        <dbReference type="SAM" id="MobiDB-lite"/>
    </source>
</evidence>
<accession>X1I8F6</accession>
<comment type="caution">
    <text evidence="2">The sequence shown here is derived from an EMBL/GenBank/DDBJ whole genome shotgun (WGS) entry which is preliminary data.</text>
</comment>
<reference evidence="2" key="1">
    <citation type="journal article" date="2014" name="Front. Microbiol.">
        <title>High frequency of phylogenetically diverse reductive dehalogenase-homologous genes in deep subseafloor sedimentary metagenomes.</title>
        <authorList>
            <person name="Kawai M."/>
            <person name="Futagami T."/>
            <person name="Toyoda A."/>
            <person name="Takaki Y."/>
            <person name="Nishi S."/>
            <person name="Hori S."/>
            <person name="Arai W."/>
            <person name="Tsubouchi T."/>
            <person name="Morono Y."/>
            <person name="Uchiyama I."/>
            <person name="Ito T."/>
            <person name="Fujiyama A."/>
            <person name="Inagaki F."/>
            <person name="Takami H."/>
        </authorList>
    </citation>
    <scope>NUCLEOTIDE SEQUENCE</scope>
    <source>
        <strain evidence="2">Expedition CK06-06</strain>
    </source>
</reference>
<protein>
    <submittedName>
        <fullName evidence="2">Uncharacterized protein</fullName>
    </submittedName>
</protein>
<evidence type="ECO:0000313" key="2">
    <source>
        <dbReference type="EMBL" id="GAH65545.1"/>
    </source>
</evidence>
<sequence length="152" mass="17579">MAKTNYTIKSLVRRTIFKPTPTPIPSRYPVTTRRIIPVIEGTGKEKKYIYHRIGAGAKPKVITTTRWEKVKQPKPQLTLFGKILTRPIVKPYSPIKRRRKIIVQKPKKKLPISKAKVLKKLVRSSPRARKQRTQLKKITGKLVRKSPKAIQQ</sequence>
<feature type="region of interest" description="Disordered" evidence="1">
    <location>
        <begin position="121"/>
        <end position="152"/>
    </location>
</feature>
<gene>
    <name evidence="2" type="ORF">S03H2_52387</name>
</gene>
<feature type="non-terminal residue" evidence="2">
    <location>
        <position position="152"/>
    </location>
</feature>